<keyword evidence="3" id="KW-0804">Transcription</keyword>
<keyword evidence="1" id="KW-0805">Transcription regulation</keyword>
<dbReference type="PROSITE" id="PS50995">
    <property type="entry name" value="HTH_MARR_2"/>
    <property type="match status" value="1"/>
</dbReference>
<comment type="caution">
    <text evidence="5">The sequence shown here is derived from an EMBL/GenBank/DDBJ whole genome shotgun (WGS) entry which is preliminary data.</text>
</comment>
<dbReference type="Pfam" id="PF01047">
    <property type="entry name" value="MarR"/>
    <property type="match status" value="1"/>
</dbReference>
<evidence type="ECO:0000256" key="3">
    <source>
        <dbReference type="ARBA" id="ARBA00023163"/>
    </source>
</evidence>
<dbReference type="InterPro" id="IPR000835">
    <property type="entry name" value="HTH_MarR-typ"/>
</dbReference>
<dbReference type="InterPro" id="IPR022689">
    <property type="entry name" value="Iron_dep_repressor"/>
</dbReference>
<dbReference type="PRINTS" id="PR00598">
    <property type="entry name" value="HTHMARR"/>
</dbReference>
<dbReference type="PANTHER" id="PTHR42756">
    <property type="entry name" value="TRANSCRIPTIONAL REGULATOR, MARR"/>
    <property type="match status" value="1"/>
</dbReference>
<evidence type="ECO:0000256" key="2">
    <source>
        <dbReference type="ARBA" id="ARBA00023125"/>
    </source>
</evidence>
<dbReference type="Gene3D" id="1.10.10.10">
    <property type="entry name" value="Winged helix-like DNA-binding domain superfamily/Winged helix DNA-binding domain"/>
    <property type="match status" value="1"/>
</dbReference>
<feature type="domain" description="HTH marR-type" evidence="4">
    <location>
        <begin position="3"/>
        <end position="141"/>
    </location>
</feature>
<dbReference type="SMART" id="SM00347">
    <property type="entry name" value="HTH_MARR"/>
    <property type="match status" value="1"/>
</dbReference>
<evidence type="ECO:0000256" key="1">
    <source>
        <dbReference type="ARBA" id="ARBA00023015"/>
    </source>
</evidence>
<dbReference type="Proteomes" id="UP001597541">
    <property type="component" value="Unassembled WGS sequence"/>
</dbReference>
<sequence length="151" mass="17506">MDSKLLSQLIDRYFSSMNTVQRAMNVMITERMPKHLTSDQFCILKYIGEQEQCTSSELSEVFFVGKSSITAMINRLAEKELIVRHPDEKDRRVTYLALTEEGKRLSQELNRTIEQLLAKYIVHFEEEEALAFINTLEKLGKVLSEQEGGRE</sequence>
<dbReference type="EMBL" id="JBHUME010000019">
    <property type="protein sequence ID" value="MFD2615362.1"/>
    <property type="molecule type" value="Genomic_DNA"/>
</dbReference>
<reference evidence="6" key="1">
    <citation type="journal article" date="2019" name="Int. J. Syst. Evol. Microbiol.">
        <title>The Global Catalogue of Microorganisms (GCM) 10K type strain sequencing project: providing services to taxonomists for standard genome sequencing and annotation.</title>
        <authorList>
            <consortium name="The Broad Institute Genomics Platform"/>
            <consortium name="The Broad Institute Genome Sequencing Center for Infectious Disease"/>
            <person name="Wu L."/>
            <person name="Ma J."/>
        </authorList>
    </citation>
    <scope>NUCLEOTIDE SEQUENCE [LARGE SCALE GENOMIC DNA]</scope>
    <source>
        <strain evidence="6">KCTC 3950</strain>
    </source>
</reference>
<proteinExistence type="predicted"/>
<evidence type="ECO:0000313" key="6">
    <source>
        <dbReference type="Proteomes" id="UP001597541"/>
    </source>
</evidence>
<accession>A0ABW5PIU6</accession>
<evidence type="ECO:0000313" key="5">
    <source>
        <dbReference type="EMBL" id="MFD2615362.1"/>
    </source>
</evidence>
<dbReference type="InterPro" id="IPR036388">
    <property type="entry name" value="WH-like_DNA-bd_sf"/>
</dbReference>
<dbReference type="PANTHER" id="PTHR42756:SF1">
    <property type="entry name" value="TRANSCRIPTIONAL REPRESSOR OF EMRAB OPERON"/>
    <property type="match status" value="1"/>
</dbReference>
<evidence type="ECO:0000259" key="4">
    <source>
        <dbReference type="PROSITE" id="PS50995"/>
    </source>
</evidence>
<keyword evidence="2" id="KW-0238">DNA-binding</keyword>
<dbReference type="SMART" id="SM00529">
    <property type="entry name" value="HTH_DTXR"/>
    <property type="match status" value="1"/>
</dbReference>
<protein>
    <submittedName>
        <fullName evidence="5">MarR family winged helix-turn-helix transcriptional regulator</fullName>
    </submittedName>
</protein>
<dbReference type="InterPro" id="IPR036390">
    <property type="entry name" value="WH_DNA-bd_sf"/>
</dbReference>
<organism evidence="5 6">
    <name type="scientific">Paenibacillus gansuensis</name>
    <dbReference type="NCBI Taxonomy" id="306542"/>
    <lineage>
        <taxon>Bacteria</taxon>
        <taxon>Bacillati</taxon>
        <taxon>Bacillota</taxon>
        <taxon>Bacilli</taxon>
        <taxon>Bacillales</taxon>
        <taxon>Paenibacillaceae</taxon>
        <taxon>Paenibacillus</taxon>
    </lineage>
</organism>
<keyword evidence="6" id="KW-1185">Reference proteome</keyword>
<dbReference type="RefSeq" id="WP_377607175.1">
    <property type="nucleotide sequence ID" value="NZ_JBHUME010000019.1"/>
</dbReference>
<gene>
    <name evidence="5" type="ORF">ACFSUF_23445</name>
</gene>
<dbReference type="SUPFAM" id="SSF46785">
    <property type="entry name" value="Winged helix' DNA-binding domain"/>
    <property type="match status" value="1"/>
</dbReference>
<name>A0ABW5PIU6_9BACL</name>